<dbReference type="SUPFAM" id="SSF74650">
    <property type="entry name" value="Galactose mutarotase-like"/>
    <property type="match status" value="1"/>
</dbReference>
<sequence>MPLDIQRIEKDQLTCWHIRRGEDELLVAEQGAQILSYRQGDAPPIIWLSEEAAFQQGQSVRGGVPVCWPWFGDLARNPQAVQASYHGEQPAPFHGLVRTLPWQLREQRSEGDVAILELHCPQALGELPGWPHRVELTLQIRLADDLQLSLSSRNDGDESVAISQALHSYFAVSDIHQVRAEGLSGCPYIDTLLDWKECQQQGDLHFSSETDRVYQQLPNTLSLIDPTWQRRIQLTTRGSRSAVLWNPWIDKSKRLSSFANDAWQRMACIETANVLNDVVELQPGQQHTLGVSITAVPTGF</sequence>
<evidence type="ECO:0000256" key="3">
    <source>
        <dbReference type="ARBA" id="ARBA00023235"/>
    </source>
</evidence>
<dbReference type="OrthoDB" id="9790727at2"/>
<comment type="similarity">
    <text evidence="2 4">Belongs to the glucose-6-phosphate 1-epimerase family.</text>
</comment>
<evidence type="ECO:0000256" key="2">
    <source>
        <dbReference type="ARBA" id="ARBA00005866"/>
    </source>
</evidence>
<accession>A0A023WM51</accession>
<protein>
    <recommendedName>
        <fullName evidence="4">Putative glucose-6-phosphate 1-epimerase</fullName>
        <ecNumber evidence="4">5.1.3.15</ecNumber>
    </recommendedName>
</protein>
<dbReference type="KEGG" id="pstu:UIB01_00635"/>
<dbReference type="AlphaFoldDB" id="A0A023WM51"/>
<dbReference type="EMBL" id="CP007509">
    <property type="protein sequence ID" value="AHY41036.1"/>
    <property type="molecule type" value="Genomic_DNA"/>
</dbReference>
<evidence type="ECO:0000256" key="5">
    <source>
        <dbReference type="PIRSR" id="PIRSR016020-1"/>
    </source>
</evidence>
<dbReference type="PANTHER" id="PTHR11122">
    <property type="entry name" value="APOSPORY-ASSOCIATED PROTEIN C-RELATED"/>
    <property type="match status" value="1"/>
</dbReference>
<name>A0A023WM51_STUST</name>
<dbReference type="Pfam" id="PF01263">
    <property type="entry name" value="Aldose_epim"/>
    <property type="match status" value="1"/>
</dbReference>
<evidence type="ECO:0000313" key="6">
    <source>
        <dbReference type="EMBL" id="AHY41036.1"/>
    </source>
</evidence>
<organism evidence="6 7">
    <name type="scientific">Stutzerimonas stutzeri</name>
    <name type="common">Pseudomonas stutzeri</name>
    <dbReference type="NCBI Taxonomy" id="316"/>
    <lineage>
        <taxon>Bacteria</taxon>
        <taxon>Pseudomonadati</taxon>
        <taxon>Pseudomonadota</taxon>
        <taxon>Gammaproteobacteria</taxon>
        <taxon>Pseudomonadales</taxon>
        <taxon>Pseudomonadaceae</taxon>
        <taxon>Stutzerimonas</taxon>
    </lineage>
</organism>
<dbReference type="GO" id="GO:0030246">
    <property type="term" value="F:carbohydrate binding"/>
    <property type="evidence" value="ECO:0007669"/>
    <property type="project" value="UniProtKB-UniRule"/>
</dbReference>
<dbReference type="GO" id="GO:0005975">
    <property type="term" value="P:carbohydrate metabolic process"/>
    <property type="evidence" value="ECO:0007669"/>
    <property type="project" value="InterPro"/>
</dbReference>
<gene>
    <name evidence="6" type="ORF">UIB01_00635</name>
</gene>
<dbReference type="InterPro" id="IPR025532">
    <property type="entry name" value="G6P_1-epimerase"/>
</dbReference>
<feature type="active site" evidence="5">
    <location>
        <position position="167"/>
    </location>
</feature>
<dbReference type="GO" id="GO:0047938">
    <property type="term" value="F:glucose-6-phosphate 1-epimerase activity"/>
    <property type="evidence" value="ECO:0007669"/>
    <property type="project" value="UniProtKB-UniRule"/>
</dbReference>
<dbReference type="InterPro" id="IPR014718">
    <property type="entry name" value="GH-type_carb-bd"/>
</dbReference>
<dbReference type="PANTHER" id="PTHR11122:SF13">
    <property type="entry name" value="GLUCOSE-6-PHOSPHATE 1-EPIMERASE"/>
    <property type="match status" value="1"/>
</dbReference>
<comment type="catalytic activity">
    <reaction evidence="1">
        <text>alpha-D-glucose 6-phosphate = beta-D-glucose 6-phosphate</text>
        <dbReference type="Rhea" id="RHEA:16249"/>
        <dbReference type="ChEBI" id="CHEBI:58225"/>
        <dbReference type="ChEBI" id="CHEBI:58247"/>
        <dbReference type="EC" id="5.1.3.15"/>
    </reaction>
</comment>
<dbReference type="PATRIC" id="fig|316.97.peg.129"/>
<dbReference type="Gene3D" id="2.70.98.10">
    <property type="match status" value="1"/>
</dbReference>
<evidence type="ECO:0000256" key="1">
    <source>
        <dbReference type="ARBA" id="ARBA00001096"/>
    </source>
</evidence>
<dbReference type="EC" id="5.1.3.15" evidence="4"/>
<dbReference type="PIRSF" id="PIRSF016020">
    <property type="entry name" value="PHexose_mutarotase"/>
    <property type="match status" value="1"/>
</dbReference>
<feature type="active site" evidence="5">
    <location>
        <position position="270"/>
    </location>
</feature>
<dbReference type="InterPro" id="IPR008183">
    <property type="entry name" value="Aldose_1/G6P_1-epimerase"/>
</dbReference>
<reference evidence="6 7" key="1">
    <citation type="submission" date="2014-03" db="EMBL/GenBank/DDBJ databases">
        <title>Complete genome sequence of Pseudomonas stutzeri 19SMN4.</title>
        <authorList>
            <person name="Brunet-Galmes I."/>
            <person name="Nogales B."/>
            <person name="Busquets A."/>
            <person name="Pena A."/>
            <person name="Gomila M."/>
            <person name="Garcia-Valdes E."/>
            <person name="Lalucat J."/>
            <person name="Bennasar A."/>
            <person name="Bosch R."/>
        </authorList>
    </citation>
    <scope>NUCLEOTIDE SEQUENCE [LARGE SCALE GENOMIC DNA]</scope>
    <source>
        <strain evidence="6 7">19SMN4</strain>
    </source>
</reference>
<keyword evidence="3 4" id="KW-0413">Isomerase</keyword>
<dbReference type="InterPro" id="IPR011013">
    <property type="entry name" value="Gal_mutarotase_sf_dom"/>
</dbReference>
<dbReference type="CDD" id="cd09020">
    <property type="entry name" value="D-hex-6-P-epi_like"/>
    <property type="match status" value="1"/>
</dbReference>
<dbReference type="Proteomes" id="UP000025238">
    <property type="component" value="Chromosome"/>
</dbReference>
<evidence type="ECO:0000256" key="4">
    <source>
        <dbReference type="PIRNR" id="PIRNR016020"/>
    </source>
</evidence>
<evidence type="ECO:0000313" key="7">
    <source>
        <dbReference type="Proteomes" id="UP000025238"/>
    </source>
</evidence>
<proteinExistence type="inferred from homology"/>